<dbReference type="GO" id="GO:0061630">
    <property type="term" value="F:ubiquitin protein ligase activity"/>
    <property type="evidence" value="ECO:0007669"/>
    <property type="project" value="InterPro"/>
</dbReference>
<dbReference type="InterPro" id="IPR006595">
    <property type="entry name" value="CTLH_C"/>
</dbReference>
<evidence type="ECO:0000256" key="5">
    <source>
        <dbReference type="ARBA" id="ARBA00022771"/>
    </source>
</evidence>
<feature type="domain" description="CTLH" evidence="10">
    <location>
        <begin position="192"/>
        <end position="230"/>
    </location>
</feature>
<reference evidence="12" key="2">
    <citation type="journal article" date="2019" name="IMA Fungus">
        <title>Genome sequencing and comparison of five Tilletia species to identify candidate genes for the detection of regulated species infecting wheat.</title>
        <authorList>
            <person name="Nguyen H.D.T."/>
            <person name="Sultana T."/>
            <person name="Kesanakurti P."/>
            <person name="Hambleton S."/>
        </authorList>
    </citation>
    <scope>NUCLEOTIDE SEQUENCE</scope>
    <source>
        <strain evidence="12">DAOMC 236426</strain>
    </source>
</reference>
<protein>
    <recommendedName>
        <fullName evidence="14">Protein FYV10</fullName>
    </recommendedName>
</protein>
<organism evidence="12 13">
    <name type="scientific">Tilletia controversa</name>
    <name type="common">dwarf bunt fungus</name>
    <dbReference type="NCBI Taxonomy" id="13291"/>
    <lineage>
        <taxon>Eukaryota</taxon>
        <taxon>Fungi</taxon>
        <taxon>Dikarya</taxon>
        <taxon>Basidiomycota</taxon>
        <taxon>Ustilaginomycotina</taxon>
        <taxon>Exobasidiomycetes</taxon>
        <taxon>Tilletiales</taxon>
        <taxon>Tilletiaceae</taxon>
        <taxon>Tilletia</taxon>
    </lineage>
</organism>
<feature type="coiled-coil region" evidence="8">
    <location>
        <begin position="75"/>
        <end position="102"/>
    </location>
</feature>
<evidence type="ECO:0000259" key="10">
    <source>
        <dbReference type="PROSITE" id="PS50897"/>
    </source>
</evidence>
<keyword evidence="5 7" id="KW-0863">Zinc-finger</keyword>
<dbReference type="PANTHER" id="PTHR12170:SF2">
    <property type="entry name" value="E3 UBIQUITIN-PROTEIN TRANSFERASE MAEA"/>
    <property type="match status" value="1"/>
</dbReference>
<comment type="subcellular location">
    <subcellularLocation>
        <location evidence="1">Cytoplasm</location>
    </subcellularLocation>
</comment>
<dbReference type="InterPro" id="IPR013144">
    <property type="entry name" value="CRA_dom"/>
</dbReference>
<dbReference type="GO" id="GO:0043161">
    <property type="term" value="P:proteasome-mediated ubiquitin-dependent protein catabolic process"/>
    <property type="evidence" value="ECO:0007669"/>
    <property type="project" value="InterPro"/>
</dbReference>
<dbReference type="InterPro" id="IPR044063">
    <property type="entry name" value="ZF_RING_GID"/>
</dbReference>
<gene>
    <name evidence="12" type="ORF">A4X06_0g1286</name>
</gene>
<dbReference type="InterPro" id="IPR006594">
    <property type="entry name" value="LisH"/>
</dbReference>
<reference evidence="12" key="1">
    <citation type="submission" date="2016-04" db="EMBL/GenBank/DDBJ databases">
        <authorList>
            <person name="Nguyen H.D."/>
            <person name="Samba Siva P."/>
            <person name="Cullis J."/>
            <person name="Levesque C.A."/>
            <person name="Hambleton S."/>
        </authorList>
    </citation>
    <scope>NUCLEOTIDE SEQUENCE</scope>
    <source>
        <strain evidence="12">DAOMC 236426</strain>
    </source>
</reference>
<dbReference type="AlphaFoldDB" id="A0A8X7MYJ2"/>
<dbReference type="GO" id="GO:0005634">
    <property type="term" value="C:nucleus"/>
    <property type="evidence" value="ECO:0007669"/>
    <property type="project" value="TreeGrafter"/>
</dbReference>
<feature type="domain" description="RING-Gid-type" evidence="11">
    <location>
        <begin position="455"/>
        <end position="527"/>
    </location>
</feature>
<evidence type="ECO:0000256" key="1">
    <source>
        <dbReference type="ARBA" id="ARBA00004496"/>
    </source>
</evidence>
<evidence type="ECO:0008006" key="14">
    <source>
        <dbReference type="Google" id="ProtNLM"/>
    </source>
</evidence>
<dbReference type="GO" id="GO:0005737">
    <property type="term" value="C:cytoplasm"/>
    <property type="evidence" value="ECO:0007669"/>
    <property type="project" value="UniProtKB-SubCell"/>
</dbReference>
<dbReference type="GO" id="GO:0034657">
    <property type="term" value="C:GID complex"/>
    <property type="evidence" value="ECO:0007669"/>
    <property type="project" value="TreeGrafter"/>
</dbReference>
<evidence type="ECO:0000256" key="9">
    <source>
        <dbReference type="SAM" id="MobiDB-lite"/>
    </source>
</evidence>
<evidence type="ECO:0000313" key="12">
    <source>
        <dbReference type="EMBL" id="KAE8253670.1"/>
    </source>
</evidence>
<dbReference type="PROSITE" id="PS50897">
    <property type="entry name" value="CTLH"/>
    <property type="match status" value="1"/>
</dbReference>
<dbReference type="PANTHER" id="PTHR12170">
    <property type="entry name" value="MACROPHAGE ERYTHROBLAST ATTACHER-RELATED"/>
    <property type="match status" value="1"/>
</dbReference>
<dbReference type="EMBL" id="LWDE02000080">
    <property type="protein sequence ID" value="KAE8253670.1"/>
    <property type="molecule type" value="Genomic_DNA"/>
</dbReference>
<comment type="similarity">
    <text evidence="2">Belongs to the FYV10 family.</text>
</comment>
<keyword evidence="3" id="KW-0963">Cytoplasm</keyword>
<sequence length="542" mass="58011">MASTVDSTAAPAPALDAILLLEQPFAHLPYDQLCASLRTQQRLLTRELRLAQDTCLALAGATTPRTDTATAVDMLDHSVKRLKALKRRLAQLNAQTKTTLNTAAVRYAHLQDLHTIASTADPAFDGWSKTRLNRILVDYMLRRGANSAAAHLTSSAGIPNLVDTALFAEIDKIEASLQPSAAADGGEHCARALAWCAENRPALEAVNSRLEFDLRMQVYIELARTRTPSTLREAIAYLREHLLPMQAEEEERQQETLRVQSNVANPPSEDHLGGGDGGSGASQEGSMGSEPSKRKQISRLLGLLACPPSSPAYGDLYHPDRWAILRALFRSHAFLIHSLPPQPMLHIALSAGLSSLKLPACYASEQEMVHAAEVALLDSAGAAAAVGGHTARAIQRATEVSGRGAVDVSIPEPALPPPATTTADGIASSAIATATATATAATGRIRKGNQQNPDCPICEKDGLGMLAREVPWSHHENSTIVCRLSGHVMTEDDPPLCLPNGRVYSRSALEDIAFKSADGQTVTDPRTGESFAFASLRKMYIS</sequence>
<dbReference type="GO" id="GO:0008270">
    <property type="term" value="F:zinc ion binding"/>
    <property type="evidence" value="ECO:0007669"/>
    <property type="project" value="UniProtKB-KW"/>
</dbReference>
<evidence type="ECO:0000259" key="11">
    <source>
        <dbReference type="PROSITE" id="PS51867"/>
    </source>
</evidence>
<feature type="region of interest" description="Disordered" evidence="9">
    <location>
        <begin position="263"/>
        <end position="292"/>
    </location>
</feature>
<dbReference type="InterPro" id="IPR024964">
    <property type="entry name" value="CTLH/CRA"/>
</dbReference>
<comment type="caution">
    <text evidence="12">The sequence shown here is derived from an EMBL/GenBank/DDBJ whole genome shotgun (WGS) entry which is preliminary data.</text>
</comment>
<name>A0A8X7MYJ2_9BASI</name>
<dbReference type="PROSITE" id="PS50896">
    <property type="entry name" value="LISH"/>
    <property type="match status" value="1"/>
</dbReference>
<keyword evidence="6" id="KW-0862">Zinc</keyword>
<dbReference type="InterPro" id="IPR045098">
    <property type="entry name" value="Fyv10_fam"/>
</dbReference>
<dbReference type="SMART" id="SM00757">
    <property type="entry name" value="CRA"/>
    <property type="match status" value="1"/>
</dbReference>
<evidence type="ECO:0000256" key="7">
    <source>
        <dbReference type="PROSITE-ProRule" id="PRU01215"/>
    </source>
</evidence>
<evidence type="ECO:0000256" key="6">
    <source>
        <dbReference type="ARBA" id="ARBA00022833"/>
    </source>
</evidence>
<feature type="zinc finger region" description="RING-Gid-type" evidence="7">
    <location>
        <begin position="455"/>
        <end position="527"/>
    </location>
</feature>
<dbReference type="Pfam" id="PF10607">
    <property type="entry name" value="CTLH"/>
    <property type="match status" value="1"/>
</dbReference>
<evidence type="ECO:0000256" key="2">
    <source>
        <dbReference type="ARBA" id="ARBA00010615"/>
    </source>
</evidence>
<evidence type="ECO:0000256" key="8">
    <source>
        <dbReference type="SAM" id="Coils"/>
    </source>
</evidence>
<evidence type="ECO:0000313" key="13">
    <source>
        <dbReference type="Proteomes" id="UP000077684"/>
    </source>
</evidence>
<keyword evidence="8" id="KW-0175">Coiled coil</keyword>
<keyword evidence="13" id="KW-1185">Reference proteome</keyword>
<dbReference type="Proteomes" id="UP000077684">
    <property type="component" value="Unassembled WGS sequence"/>
</dbReference>
<accession>A0A8X7MYJ2</accession>
<evidence type="ECO:0000256" key="3">
    <source>
        <dbReference type="ARBA" id="ARBA00022490"/>
    </source>
</evidence>
<evidence type="ECO:0000256" key="4">
    <source>
        <dbReference type="ARBA" id="ARBA00022723"/>
    </source>
</evidence>
<dbReference type="CDD" id="cd16659">
    <property type="entry name" value="RING-Ubox_Emp"/>
    <property type="match status" value="1"/>
</dbReference>
<keyword evidence="4" id="KW-0479">Metal-binding</keyword>
<dbReference type="PROSITE" id="PS51867">
    <property type="entry name" value="ZF_RING_GID"/>
    <property type="match status" value="1"/>
</dbReference>
<proteinExistence type="inferred from homology"/>